<keyword evidence="6" id="KW-1185">Reference proteome</keyword>
<dbReference type="SUPFAM" id="SSF53474">
    <property type="entry name" value="alpha/beta-Hydrolases"/>
    <property type="match status" value="1"/>
</dbReference>
<dbReference type="GO" id="GO:0016787">
    <property type="term" value="F:hydrolase activity"/>
    <property type="evidence" value="ECO:0007669"/>
    <property type="project" value="UniProtKB-KW"/>
</dbReference>
<dbReference type="Pfam" id="PF07859">
    <property type="entry name" value="Abhydrolase_3"/>
    <property type="match status" value="1"/>
</dbReference>
<dbReference type="InterPro" id="IPR050300">
    <property type="entry name" value="GDXG_lipolytic_enzyme"/>
</dbReference>
<feature type="domain" description="Alpha/beta hydrolase fold-3" evidence="4">
    <location>
        <begin position="106"/>
        <end position="325"/>
    </location>
</feature>
<reference evidence="5 6" key="1">
    <citation type="journal article" date="2019" name="Int. J. Syst. Evol. Microbiol.">
        <title>The Global Catalogue of Microorganisms (GCM) 10K type strain sequencing project: providing services to taxonomists for standard genome sequencing and annotation.</title>
        <authorList>
            <consortium name="The Broad Institute Genomics Platform"/>
            <consortium name="The Broad Institute Genome Sequencing Center for Infectious Disease"/>
            <person name="Wu L."/>
            <person name="Ma J."/>
        </authorList>
    </citation>
    <scope>NUCLEOTIDE SEQUENCE [LARGE SCALE GENOMIC DNA]</scope>
    <source>
        <strain evidence="5 6">CGMCC 1.12237</strain>
    </source>
</reference>
<comment type="caution">
    <text evidence="5">The sequence shown here is derived from an EMBL/GenBank/DDBJ whole genome shotgun (WGS) entry which is preliminary data.</text>
</comment>
<protein>
    <submittedName>
        <fullName evidence="5">Alpha/beta hydrolase</fullName>
    </submittedName>
</protein>
<evidence type="ECO:0000259" key="4">
    <source>
        <dbReference type="Pfam" id="PF07859"/>
    </source>
</evidence>
<comment type="similarity">
    <text evidence="1">Belongs to the 'GDXG' lipolytic enzyme family.</text>
</comment>
<evidence type="ECO:0000256" key="3">
    <source>
        <dbReference type="SAM" id="MobiDB-lite"/>
    </source>
</evidence>
<feature type="region of interest" description="Disordered" evidence="3">
    <location>
        <begin position="1"/>
        <end position="36"/>
    </location>
</feature>
<evidence type="ECO:0000256" key="2">
    <source>
        <dbReference type="ARBA" id="ARBA00022801"/>
    </source>
</evidence>
<dbReference type="RefSeq" id="WP_227228970.1">
    <property type="nucleotide sequence ID" value="NZ_JAJCVJ010000001.1"/>
</dbReference>
<dbReference type="InterPro" id="IPR002168">
    <property type="entry name" value="Lipase_GDXG_HIS_AS"/>
</dbReference>
<dbReference type="Gene3D" id="3.40.50.1820">
    <property type="entry name" value="alpha/beta hydrolase"/>
    <property type="match status" value="1"/>
</dbReference>
<dbReference type="AlphaFoldDB" id="A0ABD5R7N6"/>
<keyword evidence="2 5" id="KW-0378">Hydrolase</keyword>
<feature type="region of interest" description="Disordered" evidence="3">
    <location>
        <begin position="53"/>
        <end position="72"/>
    </location>
</feature>
<dbReference type="Proteomes" id="UP001596201">
    <property type="component" value="Unassembled WGS sequence"/>
</dbReference>
<dbReference type="PANTHER" id="PTHR48081:SF8">
    <property type="entry name" value="ALPHA_BETA HYDROLASE FOLD-3 DOMAIN-CONTAINING PROTEIN-RELATED"/>
    <property type="match status" value="1"/>
</dbReference>
<dbReference type="InterPro" id="IPR013094">
    <property type="entry name" value="AB_hydrolase_3"/>
</dbReference>
<accession>A0ABD5R7N6</accession>
<organism evidence="5 6">
    <name type="scientific">Salinirubrum litoreum</name>
    <dbReference type="NCBI Taxonomy" id="1126234"/>
    <lineage>
        <taxon>Archaea</taxon>
        <taxon>Methanobacteriati</taxon>
        <taxon>Methanobacteriota</taxon>
        <taxon>Stenosarchaea group</taxon>
        <taxon>Halobacteria</taxon>
        <taxon>Halobacteriales</taxon>
        <taxon>Haloferacaceae</taxon>
        <taxon>Salinirubrum</taxon>
    </lineage>
</organism>
<proteinExistence type="inferred from homology"/>
<evidence type="ECO:0000313" key="6">
    <source>
        <dbReference type="Proteomes" id="UP001596201"/>
    </source>
</evidence>
<gene>
    <name evidence="5" type="ORF">ACFPJ5_02275</name>
</gene>
<sequence length="348" mass="37250">MTSSDDAGVTGPLRSDEPDPDARAVLAKQAERSDGPIAEVTLGRLRAGFDADPVHRVPEPTPMASVENLSVPGGDEAVDLSARVYRPLSDAGDANRDDGDSQSTVLVYFHGGGWVVGSLDSHDELCRVLARESGATVVSVAYRRAPEHPFPEPVADACAATEWVADNARRLIGDRDGVSVSSEEPRLVVAGDSAGANLAAAVGLWARDRRRDGESAPELDRQLLIYPTVSRRNDWDSLTENGEGYGLDRPDMRWFGDQYFGHDLDRYHPYACPLEATDLGDLPPASVVTCGFDPLRDEGIAYAEALAESGVGVTHHHYPDQIHGAASMLGEWSVPAGRTILTDVAGDL</sequence>
<dbReference type="InterPro" id="IPR033140">
    <property type="entry name" value="Lipase_GDXG_put_SER_AS"/>
</dbReference>
<dbReference type="PROSITE" id="PS01174">
    <property type="entry name" value="LIPASE_GDXG_SER"/>
    <property type="match status" value="1"/>
</dbReference>
<dbReference type="EMBL" id="JBHSKX010000001">
    <property type="protein sequence ID" value="MFC5365748.1"/>
    <property type="molecule type" value="Genomic_DNA"/>
</dbReference>
<dbReference type="PANTHER" id="PTHR48081">
    <property type="entry name" value="AB HYDROLASE SUPERFAMILY PROTEIN C4A8.06C"/>
    <property type="match status" value="1"/>
</dbReference>
<dbReference type="PROSITE" id="PS01173">
    <property type="entry name" value="LIPASE_GDXG_HIS"/>
    <property type="match status" value="1"/>
</dbReference>
<name>A0ABD5R7N6_9EURY</name>
<dbReference type="InterPro" id="IPR029058">
    <property type="entry name" value="AB_hydrolase_fold"/>
</dbReference>
<evidence type="ECO:0000256" key="1">
    <source>
        <dbReference type="ARBA" id="ARBA00010515"/>
    </source>
</evidence>
<evidence type="ECO:0000313" key="5">
    <source>
        <dbReference type="EMBL" id="MFC5365748.1"/>
    </source>
</evidence>